<comment type="catalytic activity">
    <reaction evidence="9">
        <text>GTP + succinate + CoA = succinyl-CoA + GDP + phosphate</text>
        <dbReference type="Rhea" id="RHEA:22120"/>
        <dbReference type="ChEBI" id="CHEBI:30031"/>
        <dbReference type="ChEBI" id="CHEBI:37565"/>
        <dbReference type="ChEBI" id="CHEBI:43474"/>
        <dbReference type="ChEBI" id="CHEBI:57287"/>
        <dbReference type="ChEBI" id="CHEBI:57292"/>
        <dbReference type="ChEBI" id="CHEBI:58189"/>
    </reaction>
    <physiologicalReaction direction="right-to-left" evidence="9">
        <dbReference type="Rhea" id="RHEA:22122"/>
    </physiologicalReaction>
</comment>
<comment type="similarity">
    <text evidence="1 10">Belongs to the succinate/malate CoA ligase beta subunit family.</text>
</comment>
<evidence type="ECO:0000313" key="13">
    <source>
        <dbReference type="Proteomes" id="UP000184170"/>
    </source>
</evidence>
<evidence type="ECO:0000256" key="2">
    <source>
        <dbReference type="ARBA" id="ARBA00022532"/>
    </source>
</evidence>
<dbReference type="FunFam" id="3.40.50.261:FF:000001">
    <property type="entry name" value="Succinate--CoA ligase [ADP-forming] subunit beta"/>
    <property type="match status" value="1"/>
</dbReference>
<keyword evidence="2 10" id="KW-0816">Tricarboxylic acid cycle</keyword>
<evidence type="ECO:0000313" key="12">
    <source>
        <dbReference type="EMBL" id="SHE93949.1"/>
    </source>
</evidence>
<dbReference type="EC" id="6.2.1.5" evidence="10"/>
<dbReference type="GO" id="GO:0000287">
    <property type="term" value="F:magnesium ion binding"/>
    <property type="evidence" value="ECO:0007669"/>
    <property type="project" value="UniProtKB-UniRule"/>
</dbReference>
<dbReference type="Proteomes" id="UP000184170">
    <property type="component" value="Unassembled WGS sequence"/>
</dbReference>
<feature type="binding site" evidence="10">
    <location>
        <position position="199"/>
    </location>
    <ligand>
        <name>Mg(2+)</name>
        <dbReference type="ChEBI" id="CHEBI:18420"/>
    </ligand>
</feature>
<feature type="binding site" evidence="10">
    <location>
        <position position="107"/>
    </location>
    <ligand>
        <name>ATP</name>
        <dbReference type="ChEBI" id="CHEBI:30616"/>
    </ligand>
</feature>
<dbReference type="FunFam" id="3.30.1490.20:FF:000002">
    <property type="entry name" value="Succinate--CoA ligase [ADP-forming] subunit beta"/>
    <property type="match status" value="1"/>
</dbReference>
<evidence type="ECO:0000256" key="8">
    <source>
        <dbReference type="ARBA" id="ARBA00050563"/>
    </source>
</evidence>
<dbReference type="Pfam" id="PF08442">
    <property type="entry name" value="ATP-grasp_2"/>
    <property type="match status" value="1"/>
</dbReference>
<evidence type="ECO:0000256" key="7">
    <source>
        <dbReference type="ARBA" id="ARBA00022842"/>
    </source>
</evidence>
<dbReference type="PANTHER" id="PTHR11815">
    <property type="entry name" value="SUCCINYL-COA SYNTHETASE BETA CHAIN"/>
    <property type="match status" value="1"/>
</dbReference>
<dbReference type="InterPro" id="IPR013815">
    <property type="entry name" value="ATP_grasp_subdomain_1"/>
</dbReference>
<dbReference type="Gene3D" id="3.40.50.261">
    <property type="entry name" value="Succinyl-CoA synthetase domains"/>
    <property type="match status" value="1"/>
</dbReference>
<dbReference type="EMBL" id="FQVA01000001">
    <property type="protein sequence ID" value="SHE93949.1"/>
    <property type="molecule type" value="Genomic_DNA"/>
</dbReference>
<dbReference type="HAMAP" id="MF_00558">
    <property type="entry name" value="Succ_CoA_beta"/>
    <property type="match status" value="1"/>
</dbReference>
<dbReference type="OrthoDB" id="9802602at2"/>
<dbReference type="NCBIfam" id="NF001913">
    <property type="entry name" value="PRK00696.1"/>
    <property type="match status" value="1"/>
</dbReference>
<feature type="binding site" evidence="10">
    <location>
        <position position="99"/>
    </location>
    <ligand>
        <name>ATP</name>
        <dbReference type="ChEBI" id="CHEBI:30616"/>
    </ligand>
</feature>
<protein>
    <recommendedName>
        <fullName evidence="10">Succinate--CoA ligase [ADP-forming] subunit beta</fullName>
        <ecNumber evidence="10">6.2.1.5</ecNumber>
    </recommendedName>
    <alternativeName>
        <fullName evidence="10">Succinyl-CoA synthetase subunit beta</fullName>
        <shortName evidence="10">SCS-beta</shortName>
    </alternativeName>
</protein>
<keyword evidence="5 10" id="KW-0547">Nucleotide-binding</keyword>
<feature type="binding site" evidence="10">
    <location>
        <position position="102"/>
    </location>
    <ligand>
        <name>ATP</name>
        <dbReference type="ChEBI" id="CHEBI:30616"/>
    </ligand>
</feature>
<dbReference type="GO" id="GO:0004776">
    <property type="term" value="F:succinate-CoA ligase (GDP-forming) activity"/>
    <property type="evidence" value="ECO:0007669"/>
    <property type="project" value="RHEA"/>
</dbReference>
<evidence type="ECO:0000256" key="9">
    <source>
        <dbReference type="ARBA" id="ARBA00052891"/>
    </source>
</evidence>
<dbReference type="InterPro" id="IPR005811">
    <property type="entry name" value="SUCC_ACL_C"/>
</dbReference>
<evidence type="ECO:0000259" key="11">
    <source>
        <dbReference type="PROSITE" id="PS50975"/>
    </source>
</evidence>
<keyword evidence="13" id="KW-1185">Reference proteome</keyword>
<evidence type="ECO:0000256" key="6">
    <source>
        <dbReference type="ARBA" id="ARBA00022840"/>
    </source>
</evidence>
<dbReference type="InterPro" id="IPR011761">
    <property type="entry name" value="ATP-grasp"/>
</dbReference>
<name>A0A1M4XKB8_9GAMM</name>
<organism evidence="12 13">
    <name type="scientific">Microbulbifer donghaiensis</name>
    <dbReference type="NCBI Taxonomy" id="494016"/>
    <lineage>
        <taxon>Bacteria</taxon>
        <taxon>Pseudomonadati</taxon>
        <taxon>Pseudomonadota</taxon>
        <taxon>Gammaproteobacteria</taxon>
        <taxon>Cellvibrionales</taxon>
        <taxon>Microbulbiferaceae</taxon>
        <taxon>Microbulbifer</taxon>
    </lineage>
</organism>
<dbReference type="GO" id="GO:0005524">
    <property type="term" value="F:ATP binding"/>
    <property type="evidence" value="ECO:0007669"/>
    <property type="project" value="UniProtKB-UniRule"/>
</dbReference>
<dbReference type="STRING" id="494016.SAMN04487965_0992"/>
<feature type="binding site" evidence="10">
    <location>
        <begin position="53"/>
        <end position="55"/>
    </location>
    <ligand>
        <name>ATP</name>
        <dbReference type="ChEBI" id="CHEBI:30616"/>
    </ligand>
</feature>
<dbReference type="AlphaFoldDB" id="A0A1M4XKB8"/>
<feature type="binding site" evidence="10">
    <location>
        <position position="46"/>
    </location>
    <ligand>
        <name>ATP</name>
        <dbReference type="ChEBI" id="CHEBI:30616"/>
    </ligand>
</feature>
<evidence type="ECO:0000256" key="4">
    <source>
        <dbReference type="ARBA" id="ARBA00022723"/>
    </source>
</evidence>
<dbReference type="InterPro" id="IPR016102">
    <property type="entry name" value="Succinyl-CoA_synth-like"/>
</dbReference>
<dbReference type="UniPathway" id="UPA00223">
    <property type="reaction ID" value="UER00999"/>
</dbReference>
<comment type="catalytic activity">
    <reaction evidence="8">
        <text>succinate + ATP + CoA = succinyl-CoA + ADP + phosphate</text>
        <dbReference type="Rhea" id="RHEA:17661"/>
        <dbReference type="ChEBI" id="CHEBI:30031"/>
        <dbReference type="ChEBI" id="CHEBI:30616"/>
        <dbReference type="ChEBI" id="CHEBI:43474"/>
        <dbReference type="ChEBI" id="CHEBI:57287"/>
        <dbReference type="ChEBI" id="CHEBI:57292"/>
        <dbReference type="ChEBI" id="CHEBI:456216"/>
        <dbReference type="EC" id="6.2.1.5"/>
    </reaction>
    <physiologicalReaction direction="right-to-left" evidence="8">
        <dbReference type="Rhea" id="RHEA:17663"/>
    </physiologicalReaction>
</comment>
<keyword evidence="3 10" id="KW-0436">Ligase</keyword>
<dbReference type="InterPro" id="IPR017866">
    <property type="entry name" value="Succ-CoA_synthase_bsu_CS"/>
</dbReference>
<comment type="cofactor">
    <cofactor evidence="10">
        <name>Mg(2+)</name>
        <dbReference type="ChEBI" id="CHEBI:18420"/>
    </cofactor>
    <text evidence="10">Binds 1 Mg(2+) ion per subunit.</text>
</comment>
<feature type="binding site" evidence="10">
    <location>
        <position position="264"/>
    </location>
    <ligand>
        <name>substrate</name>
        <note>ligand shared with subunit alpha</note>
    </ligand>
</feature>
<keyword evidence="7 10" id="KW-0460">Magnesium</keyword>
<evidence type="ECO:0000256" key="1">
    <source>
        <dbReference type="ARBA" id="ARBA00009182"/>
    </source>
</evidence>
<sequence length="388" mass="41410">MNLHEYQGKQLFAAYGLPVSKGIAAETPAAAAAAADEIGGDKWVVKAQVHAGGRGKAGGVKLVDSKAEIEEFAKKWLGERLVTYQTDENGQPVSRILVESCTDIDQELYLGAVVDRSTRRIVFMASTEGGVEIEKVAEETPEKILKATIDPLVGAQPYQARELAFKLGLNPTQVKQFTKIFLGLAKMFEEKDLALLEINPLVITTEGNLHCLDAKVVIDSNALYRHADLREMHDPSQDDPREAHAAKWDLNYVALDGNIGCMVNGAGLAMGTMDIVNLHGGKPANFLDVGGGATKERVVEAFKIILSDENVKAVLINIFGGIVRCDMIAEGVIGAVKEVGVTIPVVVRLEGNNADLGAKVLSDSGLNIIAATSLTDAAEQVVKAAEGK</sequence>
<dbReference type="InterPro" id="IPR013650">
    <property type="entry name" value="ATP-grasp_succ-CoA_synth-type"/>
</dbReference>
<feature type="binding site" evidence="10">
    <location>
        <begin position="321"/>
        <end position="323"/>
    </location>
    <ligand>
        <name>substrate</name>
        <note>ligand shared with subunit alpha</note>
    </ligand>
</feature>
<keyword evidence="6 10" id="KW-0067">ATP-binding</keyword>
<evidence type="ECO:0000256" key="3">
    <source>
        <dbReference type="ARBA" id="ARBA00022598"/>
    </source>
</evidence>
<dbReference type="GO" id="GO:0006104">
    <property type="term" value="P:succinyl-CoA metabolic process"/>
    <property type="evidence" value="ECO:0007669"/>
    <property type="project" value="TreeGrafter"/>
</dbReference>
<accession>A0A1M4XKB8</accession>
<dbReference type="PROSITE" id="PS50975">
    <property type="entry name" value="ATP_GRASP"/>
    <property type="match status" value="1"/>
</dbReference>
<keyword evidence="4 10" id="KW-0479">Metal-binding</keyword>
<evidence type="ECO:0000256" key="5">
    <source>
        <dbReference type="ARBA" id="ARBA00022741"/>
    </source>
</evidence>
<dbReference type="PIRSF" id="PIRSF001554">
    <property type="entry name" value="SucCS_beta"/>
    <property type="match status" value="1"/>
</dbReference>
<dbReference type="PANTHER" id="PTHR11815:SF10">
    <property type="entry name" value="SUCCINATE--COA LIGASE [GDP-FORMING] SUBUNIT BETA, MITOCHONDRIAL"/>
    <property type="match status" value="1"/>
</dbReference>
<dbReference type="SUPFAM" id="SSF56059">
    <property type="entry name" value="Glutathione synthetase ATP-binding domain-like"/>
    <property type="match status" value="1"/>
</dbReference>
<comment type="subunit">
    <text evidence="10">Heterotetramer of two alpha and two beta subunits.</text>
</comment>
<reference evidence="13" key="1">
    <citation type="submission" date="2016-11" db="EMBL/GenBank/DDBJ databases">
        <authorList>
            <person name="Varghese N."/>
            <person name="Submissions S."/>
        </authorList>
    </citation>
    <scope>NUCLEOTIDE SEQUENCE [LARGE SCALE GENOMIC DNA]</scope>
    <source>
        <strain evidence="13">CGMCC 1.7063</strain>
    </source>
</reference>
<evidence type="ECO:0000256" key="10">
    <source>
        <dbReference type="HAMAP-Rule" id="MF_00558"/>
    </source>
</evidence>
<dbReference type="NCBIfam" id="TIGR01016">
    <property type="entry name" value="sucCoAbeta"/>
    <property type="match status" value="1"/>
</dbReference>
<dbReference type="PROSITE" id="PS01217">
    <property type="entry name" value="SUCCINYL_COA_LIG_3"/>
    <property type="match status" value="1"/>
</dbReference>
<dbReference type="GO" id="GO:0005829">
    <property type="term" value="C:cytosol"/>
    <property type="evidence" value="ECO:0007669"/>
    <property type="project" value="TreeGrafter"/>
</dbReference>
<feature type="binding site" evidence="10">
    <location>
        <position position="213"/>
    </location>
    <ligand>
        <name>Mg(2+)</name>
        <dbReference type="ChEBI" id="CHEBI:18420"/>
    </ligand>
</feature>
<dbReference type="FunFam" id="3.30.470.20:FF:000002">
    <property type="entry name" value="Succinate--CoA ligase [ADP-forming] subunit beta"/>
    <property type="match status" value="1"/>
</dbReference>
<dbReference type="GO" id="GO:0004775">
    <property type="term" value="F:succinate-CoA ligase (ADP-forming) activity"/>
    <property type="evidence" value="ECO:0007669"/>
    <property type="project" value="UniProtKB-UniRule"/>
</dbReference>
<dbReference type="Gene3D" id="3.30.470.20">
    <property type="entry name" value="ATP-grasp fold, B domain"/>
    <property type="match status" value="1"/>
</dbReference>
<dbReference type="RefSeq" id="WP_073272252.1">
    <property type="nucleotide sequence ID" value="NZ_FQVA01000001.1"/>
</dbReference>
<dbReference type="SUPFAM" id="SSF52210">
    <property type="entry name" value="Succinyl-CoA synthetase domains"/>
    <property type="match status" value="1"/>
</dbReference>
<gene>
    <name evidence="10" type="primary">sucC</name>
    <name evidence="12" type="ORF">SAMN04487965_0992</name>
</gene>
<dbReference type="GO" id="GO:0006099">
    <property type="term" value="P:tricarboxylic acid cycle"/>
    <property type="evidence" value="ECO:0007669"/>
    <property type="project" value="UniProtKB-UniRule"/>
</dbReference>
<comment type="function">
    <text evidence="10">Succinyl-CoA synthetase functions in the citric acid cycle (TCA), coupling the hydrolysis of succinyl-CoA to the synthesis of either ATP or GTP and thus represents the only step of substrate-level phosphorylation in the TCA. The beta subunit provides nucleotide specificity of the enzyme and binds the substrate succinate, while the binding sites for coenzyme A and phosphate are found in the alpha subunit.</text>
</comment>
<feature type="domain" description="ATP-grasp" evidence="11">
    <location>
        <begin position="9"/>
        <end position="228"/>
    </location>
</feature>
<comment type="pathway">
    <text evidence="10">Carbohydrate metabolism; tricarboxylic acid cycle; succinate from succinyl-CoA (ligase route): step 1/1.</text>
</comment>
<dbReference type="Pfam" id="PF00549">
    <property type="entry name" value="Ligase_CoA"/>
    <property type="match status" value="1"/>
</dbReference>
<dbReference type="Gene3D" id="3.30.1490.20">
    <property type="entry name" value="ATP-grasp fold, A domain"/>
    <property type="match status" value="1"/>
</dbReference>
<dbReference type="GO" id="GO:0042709">
    <property type="term" value="C:succinate-CoA ligase complex"/>
    <property type="evidence" value="ECO:0007669"/>
    <property type="project" value="TreeGrafter"/>
</dbReference>
<proteinExistence type="inferred from homology"/>
<dbReference type="InterPro" id="IPR005809">
    <property type="entry name" value="Succ_CoA_ligase-like_bsu"/>
</dbReference>